<dbReference type="SUPFAM" id="SSF56281">
    <property type="entry name" value="Metallo-hydrolase/oxidoreductase"/>
    <property type="match status" value="1"/>
</dbReference>
<proteinExistence type="inferred from homology"/>
<keyword evidence="2" id="KW-0732">Signal</keyword>
<evidence type="ECO:0000259" key="3">
    <source>
        <dbReference type="SMART" id="SM00849"/>
    </source>
</evidence>
<dbReference type="OrthoDB" id="6301933at2"/>
<reference evidence="4 5" key="1">
    <citation type="submission" date="2016-10" db="EMBL/GenBank/DDBJ databases">
        <title>Pseudoalteromonas amylolytica sp. nov., isolated from the surface seawater.</title>
        <authorList>
            <person name="Wu Y.-H."/>
            <person name="Cheng H."/>
            <person name="Jin X.-B."/>
            <person name="Wang C.-S."/>
            <person name="Xu X.-W."/>
        </authorList>
    </citation>
    <scope>NUCLEOTIDE SEQUENCE [LARGE SCALE GENOMIC DNA]</scope>
    <source>
        <strain evidence="4 5">JCM 12483</strain>
    </source>
</reference>
<dbReference type="GO" id="GO:0017001">
    <property type="term" value="P:antibiotic catabolic process"/>
    <property type="evidence" value="ECO:0007669"/>
    <property type="project" value="UniProtKB-ARBA"/>
</dbReference>
<dbReference type="Proteomes" id="UP000180253">
    <property type="component" value="Unassembled WGS sequence"/>
</dbReference>
<feature type="signal peptide" evidence="2">
    <location>
        <begin position="1"/>
        <end position="27"/>
    </location>
</feature>
<keyword evidence="5" id="KW-1185">Reference proteome</keyword>
<evidence type="ECO:0000256" key="2">
    <source>
        <dbReference type="SAM" id="SignalP"/>
    </source>
</evidence>
<gene>
    <name evidence="4" type="ORF">BIW53_10570</name>
</gene>
<dbReference type="RefSeq" id="WP_070991846.1">
    <property type="nucleotide sequence ID" value="NZ_CBCSHD010000002.1"/>
</dbReference>
<protein>
    <recommendedName>
        <fullName evidence="3">Metallo-beta-lactamase domain-containing protein</fullName>
    </recommendedName>
</protein>
<dbReference type="PANTHER" id="PTHR42951">
    <property type="entry name" value="METALLO-BETA-LACTAMASE DOMAIN-CONTAINING"/>
    <property type="match status" value="1"/>
</dbReference>
<evidence type="ECO:0000313" key="4">
    <source>
        <dbReference type="EMBL" id="OHU95162.1"/>
    </source>
</evidence>
<accession>A0A1S1N666</accession>
<feature type="domain" description="Metallo-beta-lactamase" evidence="3">
    <location>
        <begin position="290"/>
        <end position="481"/>
    </location>
</feature>
<organism evidence="4 5">
    <name type="scientific">Pseudoalteromonas byunsanensis</name>
    <dbReference type="NCBI Taxonomy" id="327939"/>
    <lineage>
        <taxon>Bacteria</taxon>
        <taxon>Pseudomonadati</taxon>
        <taxon>Pseudomonadota</taxon>
        <taxon>Gammaproteobacteria</taxon>
        <taxon>Alteromonadales</taxon>
        <taxon>Pseudoalteromonadaceae</taxon>
        <taxon>Pseudoalteromonas</taxon>
    </lineage>
</organism>
<dbReference type="Pfam" id="PF00753">
    <property type="entry name" value="Lactamase_B"/>
    <property type="match status" value="1"/>
</dbReference>
<comment type="similarity">
    <text evidence="1">Belongs to the metallo-beta-lactamase superfamily. Class-B beta-lactamase family.</text>
</comment>
<dbReference type="Gene3D" id="3.60.15.10">
    <property type="entry name" value="Ribonuclease Z/Hydroxyacylglutathione hydrolase-like"/>
    <property type="match status" value="1"/>
</dbReference>
<dbReference type="InterPro" id="IPR001279">
    <property type="entry name" value="Metallo-B-lactamas"/>
</dbReference>
<dbReference type="PANTHER" id="PTHR42951:SF4">
    <property type="entry name" value="ACYL-COENZYME A THIOESTERASE MBLAC2"/>
    <property type="match status" value="1"/>
</dbReference>
<dbReference type="InterPro" id="IPR050855">
    <property type="entry name" value="NDM-1-like"/>
</dbReference>
<dbReference type="InterPro" id="IPR036866">
    <property type="entry name" value="RibonucZ/Hydroxyglut_hydro"/>
</dbReference>
<dbReference type="AlphaFoldDB" id="A0A1S1N666"/>
<evidence type="ECO:0000256" key="1">
    <source>
        <dbReference type="ARBA" id="ARBA00005250"/>
    </source>
</evidence>
<dbReference type="SMART" id="SM00849">
    <property type="entry name" value="Lactamase_B"/>
    <property type="match status" value="1"/>
</dbReference>
<sequence>MKVTSNIKVWCWGTAILLSTVCTTLRAGDKAAQVIDHAVNAYGGAKLIQLKSITLHDEQLHFSQWQSGHALQGEMVSYLSEQRLELAIDFASQRKVFKRATTRLVGGHGSDSPTVMHRLYVDGKGYGVDHALEQYNPTKRMNFENVDLGQSQWLDTLIVKNLFDHKAPSKWTDVAYIQGQAHDVLTVHSGTKQEYTVYINQSTGYLTRLLKAQRGQLVSVDFLNHKQSDGVTWAQRIFAGTEHGPLFHSNARRVTFNSVHNAQFDLPANYTLRPSDTPMDVSKQTLRELASGVYYVGKGWSYTLFIDVGDYFISAGAWQMDEHSQDWQNNVALLRATTKSNKPIKQHIVTHHHTDHLMGLQDVLTHGASLVVHPNDIAAVQTHLKAQLSEEQLIKVSNQGKLAGGKVQLFDVPNSHANHNLVVYLPQQKILFSEDIFGSSLQVGFDSPSRWPDVDTYHRLAVLMDKVDALGIEVEQFVSSHHARVLFATEIKQARLIPLTDKQTLMERVFSSKKR</sequence>
<dbReference type="EMBL" id="MNAN01000031">
    <property type="protein sequence ID" value="OHU95162.1"/>
    <property type="molecule type" value="Genomic_DNA"/>
</dbReference>
<evidence type="ECO:0000313" key="5">
    <source>
        <dbReference type="Proteomes" id="UP000180253"/>
    </source>
</evidence>
<comment type="caution">
    <text evidence="4">The sequence shown here is derived from an EMBL/GenBank/DDBJ whole genome shotgun (WGS) entry which is preliminary data.</text>
</comment>
<feature type="chain" id="PRO_5010167524" description="Metallo-beta-lactamase domain-containing protein" evidence="2">
    <location>
        <begin position="28"/>
        <end position="515"/>
    </location>
</feature>
<name>A0A1S1N666_9GAMM</name>
<dbReference type="STRING" id="327939.BIW53_10570"/>